<feature type="region of interest" description="Disordered" evidence="1">
    <location>
        <begin position="506"/>
        <end position="561"/>
    </location>
</feature>
<feature type="compositionally biased region" description="Polar residues" evidence="1">
    <location>
        <begin position="507"/>
        <end position="517"/>
    </location>
</feature>
<protein>
    <recommendedName>
        <fullName evidence="4">NB-ARC domain-containing protein</fullName>
    </recommendedName>
</protein>
<dbReference type="AlphaFoldDB" id="W6YWI8"/>
<dbReference type="KEGG" id="bor:COCMIDRAFT_105017"/>
<evidence type="ECO:0000313" key="3">
    <source>
        <dbReference type="Proteomes" id="UP000054032"/>
    </source>
</evidence>
<dbReference type="PANTHER" id="PTHR46082:SF6">
    <property type="entry name" value="AAA+ ATPASE DOMAIN-CONTAINING PROTEIN-RELATED"/>
    <property type="match status" value="1"/>
</dbReference>
<dbReference type="STRING" id="930090.W6YWI8"/>
<dbReference type="PANTHER" id="PTHR46082">
    <property type="entry name" value="ATP/GTP-BINDING PROTEIN-RELATED"/>
    <property type="match status" value="1"/>
</dbReference>
<dbReference type="OrthoDB" id="5346457at2759"/>
<evidence type="ECO:0000313" key="2">
    <source>
        <dbReference type="EMBL" id="EUC41888.1"/>
    </source>
</evidence>
<dbReference type="HOGENOM" id="CLU_046805_0_0_1"/>
<feature type="compositionally biased region" description="Polar residues" evidence="1">
    <location>
        <begin position="549"/>
        <end position="561"/>
    </location>
</feature>
<accession>W6YWI8</accession>
<dbReference type="EMBL" id="KI964082">
    <property type="protein sequence ID" value="EUC41888.1"/>
    <property type="molecule type" value="Genomic_DNA"/>
</dbReference>
<proteinExistence type="predicted"/>
<organism evidence="2 3">
    <name type="scientific">Bipolaris oryzae ATCC 44560</name>
    <dbReference type="NCBI Taxonomy" id="930090"/>
    <lineage>
        <taxon>Eukaryota</taxon>
        <taxon>Fungi</taxon>
        <taxon>Dikarya</taxon>
        <taxon>Ascomycota</taxon>
        <taxon>Pezizomycotina</taxon>
        <taxon>Dothideomycetes</taxon>
        <taxon>Pleosporomycetidae</taxon>
        <taxon>Pleosporales</taxon>
        <taxon>Pleosporineae</taxon>
        <taxon>Pleosporaceae</taxon>
        <taxon>Bipolaris</taxon>
    </lineage>
</organism>
<dbReference type="PRINTS" id="PR00364">
    <property type="entry name" value="DISEASERSIST"/>
</dbReference>
<dbReference type="eggNOG" id="KOG4231">
    <property type="taxonomic scope" value="Eukaryota"/>
</dbReference>
<dbReference type="InterPro" id="IPR053137">
    <property type="entry name" value="NLR-like"/>
</dbReference>
<dbReference type="GeneID" id="19118618"/>
<dbReference type="InterPro" id="IPR027417">
    <property type="entry name" value="P-loop_NTPase"/>
</dbReference>
<dbReference type="RefSeq" id="XP_007691612.1">
    <property type="nucleotide sequence ID" value="XM_007693422.1"/>
</dbReference>
<dbReference type="Proteomes" id="UP000054032">
    <property type="component" value="Unassembled WGS sequence"/>
</dbReference>
<name>W6YWI8_COCMI</name>
<keyword evidence="3" id="KW-1185">Reference proteome</keyword>
<dbReference type="Gene3D" id="3.40.50.300">
    <property type="entry name" value="P-loop containing nucleotide triphosphate hydrolases"/>
    <property type="match status" value="1"/>
</dbReference>
<sequence length="561" mass="63537">MAELERVLLPRPRNDQSMRQNVYVLYGVGGIGKTQLAVEFTWRHHRRFSSVFWLDGRSEDILKRSIASCVGRIPQDQIPETIKRYATDSNVDIDAVVKEVMTWLAQPNNTTWLLIFDNVDREYTAPGVDPHSYDVRRYLPGADHGSVLVTTRQAGLGQLGESQQLGKVSAEQGQAILESWYKRKHDTNQSALLVMWLDGLPLAIAQAGAYLQESEVELGEYLWLYDQKWGEVNNLVDVPLRNGSECIVWTTSAISYETIHDRHKATANLLLLWSFMDNKDLWHGLLAAACNRSIVAAAMLSRWVGDIASSEVEFNVAMQRLSSYSLVDEVTEITGTKGFTTHQLVQQWAYHSQNEVAKELSQLAVVAVGWAVPESSTGDYNTLQHRLLPHAKVCFGYMVHSREDWYIELRRGSHGDIDADAEREAILVALHHIRLFYTNQDNAGAAKQMYKPQNEPHHKQLLHSIRRDSTPLENPFSKSNMDDDDLIWIDTLSGDVAYRPPYEASATRHSFGSSSNAPRAGHVQLTKAKKPSRVKQLSIEEWPPINSGRHISSNQPWPRRH</sequence>
<evidence type="ECO:0008006" key="4">
    <source>
        <dbReference type="Google" id="ProtNLM"/>
    </source>
</evidence>
<evidence type="ECO:0000256" key="1">
    <source>
        <dbReference type="SAM" id="MobiDB-lite"/>
    </source>
</evidence>
<gene>
    <name evidence="2" type="ORF">COCMIDRAFT_105017</name>
</gene>
<reference evidence="2 3" key="1">
    <citation type="journal article" date="2013" name="PLoS Genet.">
        <title>Comparative genome structure, secondary metabolite, and effector coding capacity across Cochliobolus pathogens.</title>
        <authorList>
            <person name="Condon B.J."/>
            <person name="Leng Y."/>
            <person name="Wu D."/>
            <person name="Bushley K.E."/>
            <person name="Ohm R.A."/>
            <person name="Otillar R."/>
            <person name="Martin J."/>
            <person name="Schackwitz W."/>
            <person name="Grimwood J."/>
            <person name="MohdZainudin N."/>
            <person name="Xue C."/>
            <person name="Wang R."/>
            <person name="Manning V.A."/>
            <person name="Dhillon B."/>
            <person name="Tu Z.J."/>
            <person name="Steffenson B.J."/>
            <person name="Salamov A."/>
            <person name="Sun H."/>
            <person name="Lowry S."/>
            <person name="LaButti K."/>
            <person name="Han J."/>
            <person name="Copeland A."/>
            <person name="Lindquist E."/>
            <person name="Barry K."/>
            <person name="Schmutz J."/>
            <person name="Baker S.E."/>
            <person name="Ciuffetti L.M."/>
            <person name="Grigoriev I.V."/>
            <person name="Zhong S."/>
            <person name="Turgeon B.G."/>
        </authorList>
    </citation>
    <scope>NUCLEOTIDE SEQUENCE [LARGE SCALE GENOMIC DNA]</scope>
    <source>
        <strain evidence="2 3">ATCC 44560</strain>
    </source>
</reference>
<dbReference type="SUPFAM" id="SSF52540">
    <property type="entry name" value="P-loop containing nucleoside triphosphate hydrolases"/>
    <property type="match status" value="1"/>
</dbReference>